<feature type="compositionally biased region" description="Basic and acidic residues" evidence="1">
    <location>
        <begin position="60"/>
        <end position="70"/>
    </location>
</feature>
<evidence type="ECO:0000313" key="3">
    <source>
        <dbReference type="EMBL" id="CAE7308569.1"/>
    </source>
</evidence>
<sequence>MGNICCLGREKPSFEASSNTALPARSVENVVLLRRPAPPQPPGLKEALASETACKGTTGESEKPDLKEALASETASKSTTDEAEKTARTSVSTEAETPDLKEAAASVSDQKALAEPNAKALTQEALDEVFSTQALFFVRGLMSKGQRSGEEREWAAFGDAGPFQPDMISCQKGDKGKASEPNQDNFSITRLSNGYSLAVICDGHGKKGHQAATRAAQSIPFFVMQLALDGEQVEEAILEKALISAFEKADEDLQQHAAYAESGCTAVAALWTGRKVWTAHTGDSRCLLLKDQQVIFSTEDHKPSCVQERRRVEESGGEVRSLSSDDVPRVFFPGQIRPGLAMTRALGDNSAKGCGIIATPQVHHTCMDMGQAAIVLASDGVWEVVQDHEVPALVCESFDTAKLQSEALTRWASLTGGQYRDDVTSIVVPLI</sequence>
<dbReference type="SMART" id="SM00332">
    <property type="entry name" value="PP2Cc"/>
    <property type="match status" value="1"/>
</dbReference>
<protein>
    <recommendedName>
        <fullName evidence="2">PPM-type phosphatase domain-containing protein</fullName>
    </recommendedName>
</protein>
<name>A0A812NBP9_9DINO</name>
<dbReference type="InterPro" id="IPR001932">
    <property type="entry name" value="PPM-type_phosphatase-like_dom"/>
</dbReference>
<accession>A0A812NBP9</accession>
<feature type="region of interest" description="Disordered" evidence="1">
    <location>
        <begin position="34"/>
        <end position="111"/>
    </location>
</feature>
<dbReference type="InterPro" id="IPR015655">
    <property type="entry name" value="PP2C"/>
</dbReference>
<dbReference type="Proteomes" id="UP000604046">
    <property type="component" value="Unassembled WGS sequence"/>
</dbReference>
<evidence type="ECO:0000259" key="2">
    <source>
        <dbReference type="PROSITE" id="PS51746"/>
    </source>
</evidence>
<dbReference type="OrthoDB" id="418442at2759"/>
<evidence type="ECO:0000313" key="4">
    <source>
        <dbReference type="Proteomes" id="UP000604046"/>
    </source>
</evidence>
<dbReference type="PROSITE" id="PS51746">
    <property type="entry name" value="PPM_2"/>
    <property type="match status" value="1"/>
</dbReference>
<dbReference type="Pfam" id="PF00481">
    <property type="entry name" value="PP2C"/>
    <property type="match status" value="1"/>
</dbReference>
<proteinExistence type="predicted"/>
<gene>
    <name evidence="3" type="ORF">SNAT2548_LOCUS16209</name>
</gene>
<dbReference type="GO" id="GO:0004722">
    <property type="term" value="F:protein serine/threonine phosphatase activity"/>
    <property type="evidence" value="ECO:0007669"/>
    <property type="project" value="InterPro"/>
</dbReference>
<dbReference type="Gene3D" id="3.60.40.10">
    <property type="entry name" value="PPM-type phosphatase domain"/>
    <property type="match status" value="1"/>
</dbReference>
<dbReference type="SUPFAM" id="SSF81606">
    <property type="entry name" value="PP2C-like"/>
    <property type="match status" value="1"/>
</dbReference>
<dbReference type="InterPro" id="IPR036457">
    <property type="entry name" value="PPM-type-like_dom_sf"/>
</dbReference>
<evidence type="ECO:0000256" key="1">
    <source>
        <dbReference type="SAM" id="MobiDB-lite"/>
    </source>
</evidence>
<dbReference type="PANTHER" id="PTHR47992">
    <property type="entry name" value="PROTEIN PHOSPHATASE"/>
    <property type="match status" value="1"/>
</dbReference>
<organism evidence="3 4">
    <name type="scientific">Symbiodinium natans</name>
    <dbReference type="NCBI Taxonomy" id="878477"/>
    <lineage>
        <taxon>Eukaryota</taxon>
        <taxon>Sar</taxon>
        <taxon>Alveolata</taxon>
        <taxon>Dinophyceae</taxon>
        <taxon>Suessiales</taxon>
        <taxon>Symbiodiniaceae</taxon>
        <taxon>Symbiodinium</taxon>
    </lineage>
</organism>
<reference evidence="3" key="1">
    <citation type="submission" date="2021-02" db="EMBL/GenBank/DDBJ databases">
        <authorList>
            <person name="Dougan E. K."/>
            <person name="Rhodes N."/>
            <person name="Thang M."/>
            <person name="Chan C."/>
        </authorList>
    </citation>
    <scope>NUCLEOTIDE SEQUENCE</scope>
</reference>
<dbReference type="SMART" id="SM00331">
    <property type="entry name" value="PP2C_SIG"/>
    <property type="match status" value="1"/>
</dbReference>
<dbReference type="AlphaFoldDB" id="A0A812NBP9"/>
<comment type="caution">
    <text evidence="3">The sequence shown here is derived from an EMBL/GenBank/DDBJ whole genome shotgun (WGS) entry which is preliminary data.</text>
</comment>
<dbReference type="CDD" id="cd00143">
    <property type="entry name" value="PP2Cc"/>
    <property type="match status" value="1"/>
</dbReference>
<keyword evidence="4" id="KW-1185">Reference proteome</keyword>
<dbReference type="EMBL" id="CAJNDS010002077">
    <property type="protein sequence ID" value="CAE7308569.1"/>
    <property type="molecule type" value="Genomic_DNA"/>
</dbReference>
<feature type="domain" description="PPM-type phosphatase" evidence="2">
    <location>
        <begin position="168"/>
        <end position="430"/>
    </location>
</feature>